<evidence type="ECO:0000313" key="4">
    <source>
        <dbReference type="Proteomes" id="UP000663292"/>
    </source>
</evidence>
<dbReference type="Pfam" id="PF07510">
    <property type="entry name" value="GmrSD_C"/>
    <property type="match status" value="1"/>
</dbReference>
<dbReference type="EMBL" id="CP064791">
    <property type="protein sequence ID" value="QSG14357.1"/>
    <property type="molecule type" value="Genomic_DNA"/>
</dbReference>
<gene>
    <name evidence="3" type="ORF">HSEST_0813</name>
</gene>
<evidence type="ECO:0000259" key="2">
    <source>
        <dbReference type="Pfam" id="PF07510"/>
    </source>
</evidence>
<reference evidence="3 4" key="1">
    <citation type="submission" date="2020-11" db="EMBL/GenBank/DDBJ databases">
        <title>Carbohydrate-dependent, anaerobic sulfur respiration: A novel catabolism in halophilic archaea.</title>
        <authorList>
            <person name="Sorokin D.Y."/>
            <person name="Messina E."/>
            <person name="Smedile F."/>
            <person name="La Cono V."/>
            <person name="Hallsworth J.E."/>
            <person name="Yakimov M.M."/>
        </authorList>
    </citation>
    <scope>NUCLEOTIDE SEQUENCE [LARGE SCALE GENOMIC DNA]</scope>
    <source>
        <strain evidence="3 4">HSR-Est</strain>
    </source>
</reference>
<name>A0A897NNM2_9EURY</name>
<dbReference type="PANTHER" id="PTHR35149">
    <property type="entry name" value="SLL5132 PROTEIN"/>
    <property type="match status" value="1"/>
</dbReference>
<feature type="domain" description="GmrSD restriction endonucleases C-terminal" evidence="2">
    <location>
        <begin position="426"/>
        <end position="573"/>
    </location>
</feature>
<keyword evidence="4" id="KW-1185">Reference proteome</keyword>
<evidence type="ECO:0000259" key="1">
    <source>
        <dbReference type="Pfam" id="PF03235"/>
    </source>
</evidence>
<dbReference type="RefSeq" id="WP_229122293.1">
    <property type="nucleotide sequence ID" value="NZ_CP064791.1"/>
</dbReference>
<protein>
    <submittedName>
        <fullName evidence="3">ParB-like nuclease domain containing protein fused to HNH nuclease</fullName>
    </submittedName>
</protein>
<dbReference type="Proteomes" id="UP000663292">
    <property type="component" value="Chromosome"/>
</dbReference>
<organism evidence="3 4">
    <name type="scientific">Halapricum desulfuricans</name>
    <dbReference type="NCBI Taxonomy" id="2841257"/>
    <lineage>
        <taxon>Archaea</taxon>
        <taxon>Methanobacteriati</taxon>
        <taxon>Methanobacteriota</taxon>
        <taxon>Stenosarchaea group</taxon>
        <taxon>Halobacteria</taxon>
        <taxon>Halobacteriales</taxon>
        <taxon>Haloarculaceae</taxon>
        <taxon>Halapricum</taxon>
    </lineage>
</organism>
<feature type="domain" description="GmrSD restriction endonucleases N-terminal" evidence="1">
    <location>
        <begin position="38"/>
        <end position="235"/>
    </location>
</feature>
<dbReference type="AlphaFoldDB" id="A0A897NNM2"/>
<dbReference type="Pfam" id="PF03235">
    <property type="entry name" value="GmrSD_N"/>
    <property type="match status" value="1"/>
</dbReference>
<evidence type="ECO:0000313" key="3">
    <source>
        <dbReference type="EMBL" id="QSG14357.1"/>
    </source>
</evidence>
<dbReference type="InterPro" id="IPR004919">
    <property type="entry name" value="GmrSD_N"/>
</dbReference>
<proteinExistence type="predicted"/>
<accession>A0A897NNM2</accession>
<sequence length="581" mass="65652">MAIDSGSNHGIAPGVDSFHEMFSRNVIYTMELEEDVELQRLYTWEEKQIREFFDKIDEASARPEGVYLGTLKLTTINDNPFGSGATRLSVLDGQQRMGTAQIVLAHAVDLYRNQFGDDSAATHLESTYLETRTRDGLSRKMHLTVPDDSAFANLLDDPTQTVAHEILAHASTVIREEMEARVEDKSDLEDLVDNLMRGLIMDTVQFSDAYSPYQVFSDQSRGADLSPVDTAKARVLRKAASDPDEDPQAVFQEWLKLQDVLEDLRPARAVRYVLIAAPAWGTGTKIGESDIVPTIDKLINGGLSPHGLSLYEWVVELREYVQTYSDVVKAEVGSASAEINTHLDRIFDKIGARPTAVLLTRAVLEGLSDRELERLAVDVEKLAFRRHKSEAKTPQAFQVYIDLAVNAWDEPNSVDYIHSQLQEIEPTDVEFIDKLSSNKNWNAGKETRYFLNVLEHEHYRSGSTGTWGGSRHTGSVEHIAPRKAFTVGRYQSGWEPYLNVDQDEFECVYAEMLGNVTLLEKLPNAAVQNDPWETKRTTEEYKSTQYEMTRELRGQHIDWKTNQIEDRTDDLAELAADIWSL</sequence>
<dbReference type="PANTHER" id="PTHR35149:SF1">
    <property type="entry name" value="DUF5655 DOMAIN-CONTAINING PROTEIN"/>
    <property type="match status" value="1"/>
</dbReference>
<dbReference type="InterPro" id="IPR011089">
    <property type="entry name" value="GmrSD_C"/>
</dbReference>
<dbReference type="GeneID" id="68857451"/>